<dbReference type="InterPro" id="IPR051673">
    <property type="entry name" value="SSDNA_exonuclease_RecJ"/>
</dbReference>
<keyword evidence="4 7" id="KW-0269">Exonuclease</keyword>
<accession>A0AAP8QGH0</accession>
<evidence type="ECO:0000259" key="5">
    <source>
        <dbReference type="Pfam" id="PF01368"/>
    </source>
</evidence>
<reference evidence="7 8" key="1">
    <citation type="submission" date="2018-02" db="EMBL/GenBank/DDBJ databases">
        <title>Comparative analysis of genomes of three Brevibacillus laterosporus strains producers of potent antimicrobials isolated from silage.</title>
        <authorList>
            <person name="Kojic M."/>
            <person name="Miljkovic M."/>
            <person name="Studholme D."/>
            <person name="Filipic B."/>
        </authorList>
    </citation>
    <scope>NUCLEOTIDE SEQUENCE [LARGE SCALE GENOMIC DNA]</scope>
    <source>
        <strain evidence="7 8">BGSP11</strain>
    </source>
</reference>
<name>A0AAP8QGH0_BRELA</name>
<dbReference type="SUPFAM" id="SSF64182">
    <property type="entry name" value="DHH phosphoesterases"/>
    <property type="match status" value="1"/>
</dbReference>
<dbReference type="InterPro" id="IPR041122">
    <property type="entry name" value="RecJ_OB"/>
</dbReference>
<dbReference type="PANTHER" id="PTHR30255:SF2">
    <property type="entry name" value="SINGLE-STRANDED-DNA-SPECIFIC EXONUCLEASE RECJ"/>
    <property type="match status" value="1"/>
</dbReference>
<dbReference type="InterPro" id="IPR001667">
    <property type="entry name" value="DDH_dom"/>
</dbReference>
<comment type="caution">
    <text evidence="7">The sequence shown here is derived from an EMBL/GenBank/DDBJ whole genome shotgun (WGS) entry which is preliminary data.</text>
</comment>
<dbReference type="InterPro" id="IPR038763">
    <property type="entry name" value="DHH_sf"/>
</dbReference>
<gene>
    <name evidence="7" type="ORF">C4A77_00680</name>
</gene>
<comment type="similarity">
    <text evidence="1">Belongs to the RecJ family.</text>
</comment>
<keyword evidence="2" id="KW-0540">Nuclease</keyword>
<dbReference type="Gene3D" id="3.90.1640.30">
    <property type="match status" value="1"/>
</dbReference>
<evidence type="ECO:0000256" key="3">
    <source>
        <dbReference type="ARBA" id="ARBA00022801"/>
    </source>
</evidence>
<dbReference type="GO" id="GO:0004527">
    <property type="term" value="F:exonuclease activity"/>
    <property type="evidence" value="ECO:0007669"/>
    <property type="project" value="UniProtKB-KW"/>
</dbReference>
<proteinExistence type="inferred from homology"/>
<feature type="domain" description="DDH" evidence="5">
    <location>
        <begin position="67"/>
        <end position="205"/>
    </location>
</feature>
<evidence type="ECO:0000256" key="2">
    <source>
        <dbReference type="ARBA" id="ARBA00022722"/>
    </source>
</evidence>
<evidence type="ECO:0000256" key="1">
    <source>
        <dbReference type="ARBA" id="ARBA00005915"/>
    </source>
</evidence>
<protein>
    <submittedName>
        <fullName evidence="7">Single-stranded-DNA-specific exonuclease RecJ</fullName>
    </submittedName>
</protein>
<evidence type="ECO:0000313" key="7">
    <source>
        <dbReference type="EMBL" id="PPB12934.1"/>
    </source>
</evidence>
<evidence type="ECO:0000313" key="8">
    <source>
        <dbReference type="Proteomes" id="UP000239759"/>
    </source>
</evidence>
<organism evidence="7 8">
    <name type="scientific">Brevibacillus laterosporus</name>
    <name type="common">Bacillus laterosporus</name>
    <dbReference type="NCBI Taxonomy" id="1465"/>
    <lineage>
        <taxon>Bacteria</taxon>
        <taxon>Bacillati</taxon>
        <taxon>Bacillota</taxon>
        <taxon>Bacilli</taxon>
        <taxon>Bacillales</taxon>
        <taxon>Paenibacillaceae</taxon>
        <taxon>Brevibacillus</taxon>
    </lineage>
</organism>
<dbReference type="EMBL" id="PRKQ01000001">
    <property type="protein sequence ID" value="PPB12934.1"/>
    <property type="molecule type" value="Genomic_DNA"/>
</dbReference>
<evidence type="ECO:0000259" key="6">
    <source>
        <dbReference type="Pfam" id="PF17768"/>
    </source>
</evidence>
<evidence type="ECO:0000256" key="4">
    <source>
        <dbReference type="ARBA" id="ARBA00022839"/>
    </source>
</evidence>
<dbReference type="Pfam" id="PF17768">
    <property type="entry name" value="RecJ_OB"/>
    <property type="match status" value="1"/>
</dbReference>
<dbReference type="AlphaFoldDB" id="A0AAP8QGH0"/>
<dbReference type="RefSeq" id="WP_104030335.1">
    <property type="nucleotide sequence ID" value="NZ_PRKQ01000001.1"/>
</dbReference>
<sequence>MKYKLIGNNDYFFNPIETILHNRGIANIKEFLKLNESVIYDWKLLNNIEKAALTTISMIQSNKKAWIQADADCDGMVSAAVLFNYLKKAFPNADVAWRVHEVKMHGVIAETVPSDADLIFIPDAGSNQYSEHKILRDLSKTVIILDHHLCEKESEDAIVVNNQLSLKYPNKNLSGVGIVYKFCKALDHYLEIDYADDFLDLVAIGNIADSMDLRELETRFYVQTGLNQIKNRFLSEIIKKQEYPMKGVVNITNISFFIVPLINAVTRVGTIEERENTFKSLIESEESVYYKRKDTWESIIDNTARQVNNVRNRQNRLRDSGINEIEERINTKGLKKNKILVVNVSDILESSLTGLVANKISERYMRPTLLLKRNEEGVYKGSGRGHEKCNIKDFRNFLLNTRRFVFCEGHAQAFGASITKEQLVSFLDDIELFTEGVSLNDIEVDFEIPFTKVNKRLFEELCGYSHLWSKGVEEPLVVIKEVPIHNDSFVITGKKQDGIKFVSRGVEFLKTQCSEEEVDTFANNQNKCVNLIGKCSMNEWKGERKHQFIIDDFEFTKKFSLNF</sequence>
<feature type="domain" description="RecJ OB" evidence="6">
    <location>
        <begin position="444"/>
        <end position="552"/>
    </location>
</feature>
<keyword evidence="3" id="KW-0378">Hydrolase</keyword>
<dbReference type="PANTHER" id="PTHR30255">
    <property type="entry name" value="SINGLE-STRANDED-DNA-SPECIFIC EXONUCLEASE RECJ"/>
    <property type="match status" value="1"/>
</dbReference>
<dbReference type="Pfam" id="PF01368">
    <property type="entry name" value="DHH"/>
    <property type="match status" value="1"/>
</dbReference>
<dbReference type="Gene3D" id="3.10.310.30">
    <property type="match status" value="1"/>
</dbReference>
<dbReference type="Proteomes" id="UP000239759">
    <property type="component" value="Unassembled WGS sequence"/>
</dbReference>